<feature type="compositionally biased region" description="Basic residues" evidence="1">
    <location>
        <begin position="136"/>
        <end position="147"/>
    </location>
</feature>
<dbReference type="Proteomes" id="UP000019155">
    <property type="component" value="Unassembled WGS sequence"/>
</dbReference>
<feature type="compositionally biased region" description="Basic residues" evidence="1">
    <location>
        <begin position="188"/>
        <end position="198"/>
    </location>
</feature>
<evidence type="ECO:0000313" key="3">
    <source>
        <dbReference type="Proteomes" id="UP000019155"/>
    </source>
</evidence>
<evidence type="ECO:0000256" key="1">
    <source>
        <dbReference type="SAM" id="MobiDB-lite"/>
    </source>
</evidence>
<proteinExistence type="predicted"/>
<sequence>MKCPTCGTQIKPTNWICGNCQKKLLATNLPARPRTTASTATAQPQTSTHRQTPTHAKHRLRTTTTRPARTRPHRRKQSMASRNRRQNQHSIRQPPLGQSMEANTRQPTHPPQHANHRRRLPCTTTHHPTQQPSPHASRRHDTHRHLPPLRTPTASPTRRTHSNLHVRRRMAGTSHQSRTRPQTLGTANHRHTSRRRQRTQTLRPIGITQPHKPMAPTRQLARHADKP</sequence>
<dbReference type="EMBL" id="AZMV01000003">
    <property type="protein sequence ID" value="ETY71702.1"/>
    <property type="molecule type" value="Genomic_DNA"/>
</dbReference>
<protein>
    <submittedName>
        <fullName evidence="2">Uncharacterized protein</fullName>
    </submittedName>
</protein>
<reference evidence="2 3" key="1">
    <citation type="journal article" date="2014" name="Genome Announc.">
        <title>The Genome Sequence of Bifidobacterium moukalabense DSM 27321 Highlights the Close Phylogenetic Relatedness with the Bifidobacterium dentium Taxon.</title>
        <authorList>
            <person name="Lugli G.A."/>
            <person name="Duranti S."/>
            <person name="Milani C."/>
            <person name="Turroni F."/>
            <person name="Viappiani A."/>
            <person name="Mangifesta M."/>
            <person name="van Sinderen D."/>
            <person name="Ventura M."/>
        </authorList>
    </citation>
    <scope>NUCLEOTIDE SEQUENCE [LARGE SCALE GENOMIC DNA]</scope>
    <source>
        <strain evidence="2 3">DSM 27321</strain>
    </source>
</reference>
<dbReference type="AlphaFoldDB" id="W4N9H1"/>
<evidence type="ECO:0000313" key="2">
    <source>
        <dbReference type="EMBL" id="ETY71702.1"/>
    </source>
</evidence>
<gene>
    <name evidence="2" type="ORF">BMOU_0782</name>
</gene>
<feature type="compositionally biased region" description="Low complexity" evidence="1">
    <location>
        <begin position="123"/>
        <end position="132"/>
    </location>
</feature>
<feature type="compositionally biased region" description="Basic residues" evidence="1">
    <location>
        <begin position="68"/>
        <end position="87"/>
    </location>
</feature>
<feature type="compositionally biased region" description="Low complexity" evidence="1">
    <location>
        <begin position="31"/>
        <end position="48"/>
    </location>
</feature>
<name>W4N9H1_9BIFI</name>
<accession>W4N9H1</accession>
<feature type="compositionally biased region" description="Basic residues" evidence="1">
    <location>
        <begin position="158"/>
        <end position="170"/>
    </location>
</feature>
<feature type="compositionally biased region" description="Polar residues" evidence="1">
    <location>
        <begin position="173"/>
        <end position="186"/>
    </location>
</feature>
<comment type="caution">
    <text evidence="2">The sequence shown here is derived from an EMBL/GenBank/DDBJ whole genome shotgun (WGS) entry which is preliminary data.</text>
</comment>
<keyword evidence="3" id="KW-1185">Reference proteome</keyword>
<organism evidence="2 3">
    <name type="scientific">Bifidobacterium moukalabense DSM 27321</name>
    <dbReference type="NCBI Taxonomy" id="1435051"/>
    <lineage>
        <taxon>Bacteria</taxon>
        <taxon>Bacillati</taxon>
        <taxon>Actinomycetota</taxon>
        <taxon>Actinomycetes</taxon>
        <taxon>Bifidobacteriales</taxon>
        <taxon>Bifidobacteriaceae</taxon>
        <taxon>Bifidobacterium</taxon>
    </lineage>
</organism>
<feature type="region of interest" description="Disordered" evidence="1">
    <location>
        <begin position="31"/>
        <end position="227"/>
    </location>
</feature>